<dbReference type="Proteomes" id="UP001275084">
    <property type="component" value="Unassembled WGS sequence"/>
</dbReference>
<dbReference type="EMBL" id="JAUIQD010000001">
    <property type="protein sequence ID" value="KAK3363956.1"/>
    <property type="molecule type" value="Genomic_DNA"/>
</dbReference>
<evidence type="ECO:0000256" key="1">
    <source>
        <dbReference type="SAM" id="MobiDB-lite"/>
    </source>
</evidence>
<feature type="transmembrane region" description="Helical" evidence="2">
    <location>
        <begin position="67"/>
        <end position="88"/>
    </location>
</feature>
<comment type="caution">
    <text evidence="3">The sequence shown here is derived from an EMBL/GenBank/DDBJ whole genome shotgun (WGS) entry which is preliminary data.</text>
</comment>
<feature type="compositionally biased region" description="Basic and acidic residues" evidence="1">
    <location>
        <begin position="145"/>
        <end position="161"/>
    </location>
</feature>
<keyword evidence="2" id="KW-0812">Transmembrane</keyword>
<reference evidence="3" key="2">
    <citation type="submission" date="2023-06" db="EMBL/GenBank/DDBJ databases">
        <authorList>
            <consortium name="Lawrence Berkeley National Laboratory"/>
            <person name="Haridas S."/>
            <person name="Hensen N."/>
            <person name="Bonometti L."/>
            <person name="Westerberg I."/>
            <person name="Brannstrom I.O."/>
            <person name="Guillou S."/>
            <person name="Cros-Aarteil S."/>
            <person name="Calhoun S."/>
            <person name="Kuo A."/>
            <person name="Mondo S."/>
            <person name="Pangilinan J."/>
            <person name="Riley R."/>
            <person name="Labutti K."/>
            <person name="Andreopoulos B."/>
            <person name="Lipzen A."/>
            <person name="Chen C."/>
            <person name="Yanf M."/>
            <person name="Daum C."/>
            <person name="Ng V."/>
            <person name="Clum A."/>
            <person name="Steindorff A."/>
            <person name="Ohm R."/>
            <person name="Martin F."/>
            <person name="Silar P."/>
            <person name="Natvig D."/>
            <person name="Lalanne C."/>
            <person name="Gautier V."/>
            <person name="Ament-Velasquez S.L."/>
            <person name="Kruys A."/>
            <person name="Hutchinson M.I."/>
            <person name="Powell A.J."/>
            <person name="Barry K."/>
            <person name="Miller A.N."/>
            <person name="Grigoriev I.V."/>
            <person name="Debuchy R."/>
            <person name="Gladieux P."/>
            <person name="Thoren M.H."/>
            <person name="Johannesson H."/>
        </authorList>
    </citation>
    <scope>NUCLEOTIDE SEQUENCE</scope>
    <source>
        <strain evidence="3">CBS 955.72</strain>
    </source>
</reference>
<dbReference type="AlphaFoldDB" id="A0AAJ0HW15"/>
<keyword evidence="4" id="KW-1185">Reference proteome</keyword>
<protein>
    <submittedName>
        <fullName evidence="3">Uncharacterized protein</fullName>
    </submittedName>
</protein>
<evidence type="ECO:0000256" key="2">
    <source>
        <dbReference type="SAM" id="Phobius"/>
    </source>
</evidence>
<keyword evidence="2" id="KW-1133">Transmembrane helix</keyword>
<feature type="compositionally biased region" description="Low complexity" evidence="1">
    <location>
        <begin position="113"/>
        <end position="123"/>
    </location>
</feature>
<organism evidence="3 4">
    <name type="scientific">Lasiosphaeria hispida</name>
    <dbReference type="NCBI Taxonomy" id="260671"/>
    <lineage>
        <taxon>Eukaryota</taxon>
        <taxon>Fungi</taxon>
        <taxon>Dikarya</taxon>
        <taxon>Ascomycota</taxon>
        <taxon>Pezizomycotina</taxon>
        <taxon>Sordariomycetes</taxon>
        <taxon>Sordariomycetidae</taxon>
        <taxon>Sordariales</taxon>
        <taxon>Lasiosphaeriaceae</taxon>
        <taxon>Lasiosphaeria</taxon>
    </lineage>
</organism>
<proteinExistence type="predicted"/>
<sequence>MPIHISITVEYVNEFQRPAKPGGRGGVVAATEVGVSVMSAITASTAARRMAAPLAVFDSMPLTHASFLEPLAVIPLLSFLMTPVVFLFSPFLRRTPRGAPTTAVTPGQARNPDQASLSASSQDDMNDTVDSEGSDADAGSAADTSSDHDTFLDTSSDKSSDSGDADGAVRHRWSRRGR</sequence>
<evidence type="ECO:0000313" key="3">
    <source>
        <dbReference type="EMBL" id="KAK3363956.1"/>
    </source>
</evidence>
<feature type="region of interest" description="Disordered" evidence="1">
    <location>
        <begin position="97"/>
        <end position="178"/>
    </location>
</feature>
<accession>A0AAJ0HW15</accession>
<keyword evidence="2" id="KW-0472">Membrane</keyword>
<name>A0AAJ0HW15_9PEZI</name>
<feature type="compositionally biased region" description="Acidic residues" evidence="1">
    <location>
        <begin position="124"/>
        <end position="135"/>
    </location>
</feature>
<reference evidence="3" key="1">
    <citation type="journal article" date="2023" name="Mol. Phylogenet. Evol.">
        <title>Genome-scale phylogeny and comparative genomics of the fungal order Sordariales.</title>
        <authorList>
            <person name="Hensen N."/>
            <person name="Bonometti L."/>
            <person name="Westerberg I."/>
            <person name="Brannstrom I.O."/>
            <person name="Guillou S."/>
            <person name="Cros-Aarteil S."/>
            <person name="Calhoun S."/>
            <person name="Haridas S."/>
            <person name="Kuo A."/>
            <person name="Mondo S."/>
            <person name="Pangilinan J."/>
            <person name="Riley R."/>
            <person name="LaButti K."/>
            <person name="Andreopoulos B."/>
            <person name="Lipzen A."/>
            <person name="Chen C."/>
            <person name="Yan M."/>
            <person name="Daum C."/>
            <person name="Ng V."/>
            <person name="Clum A."/>
            <person name="Steindorff A."/>
            <person name="Ohm R.A."/>
            <person name="Martin F."/>
            <person name="Silar P."/>
            <person name="Natvig D.O."/>
            <person name="Lalanne C."/>
            <person name="Gautier V."/>
            <person name="Ament-Velasquez S.L."/>
            <person name="Kruys A."/>
            <person name="Hutchinson M.I."/>
            <person name="Powell A.J."/>
            <person name="Barry K."/>
            <person name="Miller A.N."/>
            <person name="Grigoriev I.V."/>
            <person name="Debuchy R."/>
            <person name="Gladieux P."/>
            <person name="Hiltunen Thoren M."/>
            <person name="Johannesson H."/>
        </authorList>
    </citation>
    <scope>NUCLEOTIDE SEQUENCE</scope>
    <source>
        <strain evidence="3">CBS 955.72</strain>
    </source>
</reference>
<evidence type="ECO:0000313" key="4">
    <source>
        <dbReference type="Proteomes" id="UP001275084"/>
    </source>
</evidence>
<gene>
    <name evidence="3" type="ORF">B0T25DRAFT_562930</name>
</gene>